<keyword evidence="5 8" id="KW-1133">Transmembrane helix</keyword>
<keyword evidence="4 8" id="KW-0812">Transmembrane</keyword>
<comment type="subcellular location">
    <subcellularLocation>
        <location evidence="1">Cell membrane</location>
        <topology evidence="1">Multi-pass membrane protein</topology>
    </subcellularLocation>
</comment>
<feature type="transmembrane region" description="Helical" evidence="8">
    <location>
        <begin position="6"/>
        <end position="23"/>
    </location>
</feature>
<keyword evidence="2" id="KW-1003">Cell membrane</keyword>
<keyword evidence="3" id="KW-0997">Cell inner membrane</keyword>
<organism evidence="10 11">
    <name type="scientific">Peptostreptococcus equinus</name>
    <dbReference type="NCBI Taxonomy" id="3003601"/>
    <lineage>
        <taxon>Bacteria</taxon>
        <taxon>Bacillati</taxon>
        <taxon>Bacillota</taxon>
        <taxon>Clostridia</taxon>
        <taxon>Peptostreptococcales</taxon>
        <taxon>Peptostreptococcaceae</taxon>
        <taxon>Peptostreptococcus</taxon>
    </lineage>
</organism>
<keyword evidence="11" id="KW-1185">Reference proteome</keyword>
<evidence type="ECO:0000259" key="9">
    <source>
        <dbReference type="Pfam" id="PF12821"/>
    </source>
</evidence>
<sequence>MTTMPLWQHFVFAALATAGFSIFFNTPKKLLKYVAAVGGLSWMVYLFGVKYIENPALYSFLSACVVSICSEVLARKLKQPAIIIIIPGILPLIPGIGLYKMVYNIMIKDYSTAATVGSIAFVNAIGITLAIVFITSMAKVFNLYKLKKAFTENDALKYVNWVNLGKNRTNTRYVLNRKELNDNLNSLNIDVEKKYVNEDDINRMERSITEDYVEDYDSEKNFR</sequence>
<feature type="transmembrane region" description="Helical" evidence="8">
    <location>
        <begin position="119"/>
        <end position="138"/>
    </location>
</feature>
<gene>
    <name evidence="10" type="ORF">O0R46_03770</name>
</gene>
<accession>A0ABY7JU26</accession>
<feature type="transmembrane region" description="Helical" evidence="8">
    <location>
        <begin position="81"/>
        <end position="99"/>
    </location>
</feature>
<evidence type="ECO:0000256" key="2">
    <source>
        <dbReference type="ARBA" id="ARBA00022475"/>
    </source>
</evidence>
<dbReference type="InterPro" id="IPR050539">
    <property type="entry name" value="ThrE_Dicarb/AminoAcid_Exp"/>
</dbReference>
<reference evidence="10" key="1">
    <citation type="submission" date="2022-12" db="EMBL/GenBank/DDBJ databases">
        <title>Peptostreptococcus.</title>
        <authorList>
            <person name="Lee S.H."/>
        </authorList>
    </citation>
    <scope>NUCLEOTIDE SEQUENCE</scope>
    <source>
        <strain evidence="10">CBA3647</strain>
    </source>
</reference>
<evidence type="ECO:0000256" key="3">
    <source>
        <dbReference type="ARBA" id="ARBA00022519"/>
    </source>
</evidence>
<evidence type="ECO:0000256" key="8">
    <source>
        <dbReference type="SAM" id="Phobius"/>
    </source>
</evidence>
<dbReference type="Pfam" id="PF12821">
    <property type="entry name" value="ThrE_2"/>
    <property type="match status" value="1"/>
</dbReference>
<name>A0ABY7JU26_9FIRM</name>
<feature type="domain" description="Threonine/Serine exporter ThrE" evidence="9">
    <location>
        <begin position="10"/>
        <end position="136"/>
    </location>
</feature>
<dbReference type="PANTHER" id="PTHR34390">
    <property type="entry name" value="UPF0442 PROTEIN YJJB-RELATED"/>
    <property type="match status" value="1"/>
</dbReference>
<evidence type="ECO:0000256" key="5">
    <source>
        <dbReference type="ARBA" id="ARBA00022989"/>
    </source>
</evidence>
<dbReference type="Proteomes" id="UP001164187">
    <property type="component" value="Chromosome"/>
</dbReference>
<keyword evidence="6 8" id="KW-0472">Membrane</keyword>
<comment type="similarity">
    <text evidence="7">Belongs to the ThrE exporter (TC 2.A.79) family.</text>
</comment>
<evidence type="ECO:0000313" key="11">
    <source>
        <dbReference type="Proteomes" id="UP001164187"/>
    </source>
</evidence>
<dbReference type="PANTHER" id="PTHR34390:SF1">
    <property type="entry name" value="SUCCINATE TRANSPORTER SUBUNIT YJJB-RELATED"/>
    <property type="match status" value="1"/>
</dbReference>
<dbReference type="EMBL" id="CP114052">
    <property type="protein sequence ID" value="WAW15573.1"/>
    <property type="molecule type" value="Genomic_DNA"/>
</dbReference>
<dbReference type="InterPro" id="IPR024528">
    <property type="entry name" value="ThrE_2"/>
</dbReference>
<evidence type="ECO:0000256" key="4">
    <source>
        <dbReference type="ARBA" id="ARBA00022692"/>
    </source>
</evidence>
<dbReference type="RefSeq" id="WP_269312247.1">
    <property type="nucleotide sequence ID" value="NZ_CP114052.1"/>
</dbReference>
<evidence type="ECO:0000256" key="7">
    <source>
        <dbReference type="ARBA" id="ARBA00034125"/>
    </source>
</evidence>
<evidence type="ECO:0000256" key="6">
    <source>
        <dbReference type="ARBA" id="ARBA00023136"/>
    </source>
</evidence>
<evidence type="ECO:0000313" key="10">
    <source>
        <dbReference type="EMBL" id="WAW15573.1"/>
    </source>
</evidence>
<proteinExistence type="inferred from homology"/>
<feature type="transmembrane region" description="Helical" evidence="8">
    <location>
        <begin position="30"/>
        <end position="49"/>
    </location>
</feature>
<evidence type="ECO:0000256" key="1">
    <source>
        <dbReference type="ARBA" id="ARBA00004651"/>
    </source>
</evidence>
<protein>
    <submittedName>
        <fullName evidence="10">Threonine/serine exporter family protein</fullName>
    </submittedName>
</protein>